<dbReference type="InterPro" id="IPR027417">
    <property type="entry name" value="P-loop_NTPase"/>
</dbReference>
<dbReference type="SUPFAM" id="SSF52540">
    <property type="entry name" value="P-loop containing nucleoside triphosphate hydrolases"/>
    <property type="match status" value="1"/>
</dbReference>
<dbReference type="GO" id="GO:0016887">
    <property type="term" value="F:ATP hydrolysis activity"/>
    <property type="evidence" value="ECO:0007669"/>
    <property type="project" value="InterPro"/>
</dbReference>
<keyword evidence="3" id="KW-0067">ATP-binding</keyword>
<dbReference type="SMART" id="SM00382">
    <property type="entry name" value="AAA"/>
    <property type="match status" value="1"/>
</dbReference>
<dbReference type="Pfam" id="PF00004">
    <property type="entry name" value="AAA"/>
    <property type="match status" value="1"/>
</dbReference>
<organism evidence="5 6">
    <name type="scientific">Slackia heliotrinireducens (strain ATCC 29202 / DSM 20476 / NCTC 11029 / RHS 1)</name>
    <name type="common">Peptococcus heliotrinreducens</name>
    <dbReference type="NCBI Taxonomy" id="471855"/>
    <lineage>
        <taxon>Bacteria</taxon>
        <taxon>Bacillati</taxon>
        <taxon>Actinomycetota</taxon>
        <taxon>Coriobacteriia</taxon>
        <taxon>Eggerthellales</taxon>
        <taxon>Eggerthellaceae</taxon>
        <taxon>Slackia</taxon>
    </lineage>
</organism>
<evidence type="ECO:0000313" key="6">
    <source>
        <dbReference type="Proteomes" id="UP000002026"/>
    </source>
</evidence>
<sequence>MEQLDLQSLLETSDEVCRDIAHSNVKGLSTSGKTPKERFYEDLERFGAYLADADGKIGDDEATLILQGLGKPANELNKRQIIARPKPTAAFAETVPLSLKYAVLADAGCKVKPDPHKGQRAMVFFDTFKLFGQTILATRTRDVSDTAVRRFTSYIDMLEKFVKEYAVWHSGPQKFYRVAEAVVEDPESAEEKQEKLEELLANLDSLVGLDAVKRQVHDLVNLIQVQKMRQELGMKTDGVSKHMVFSGNPGTGKTTVARMLAEIYHYLGVLRKGQLVEVDRSGLVRGYVGQTATRVQEVVEEALGGVLFVDEAYALTVKKGDNDFGQEAVDTLLKAMEDNRDDLVVIVAGYTDLMEQFLDSNPGLRSRFSNFIFFPDYTANELIAILHQNLEKREYKLSPEADKKARRQIRYRVNHKPDNFANARDIRNYMEHAISNHATRVVGLEEARGNKEILSTIEPEDLGGWN</sequence>
<dbReference type="CDD" id="cd00009">
    <property type="entry name" value="AAA"/>
    <property type="match status" value="1"/>
</dbReference>
<evidence type="ECO:0000256" key="1">
    <source>
        <dbReference type="ARBA" id="ARBA00010378"/>
    </source>
</evidence>
<dbReference type="EMBL" id="CP001684">
    <property type="protein sequence ID" value="ACV22761.1"/>
    <property type="molecule type" value="Genomic_DNA"/>
</dbReference>
<dbReference type="KEGG" id="shi:Shel_17420"/>
<dbReference type="RefSeq" id="WP_012798863.1">
    <property type="nucleotide sequence ID" value="NC_013165.1"/>
</dbReference>
<evidence type="ECO:0000259" key="4">
    <source>
        <dbReference type="SMART" id="SM00382"/>
    </source>
</evidence>
<dbReference type="Pfam" id="PF17866">
    <property type="entry name" value="AAA_lid_6"/>
    <property type="match status" value="1"/>
</dbReference>
<dbReference type="InterPro" id="IPR000470">
    <property type="entry name" value="CbxX/CfqX_mono"/>
</dbReference>
<dbReference type="GO" id="GO:0005524">
    <property type="term" value="F:ATP binding"/>
    <property type="evidence" value="ECO:0007669"/>
    <property type="project" value="UniProtKB-KW"/>
</dbReference>
<dbReference type="InterPro" id="IPR003959">
    <property type="entry name" value="ATPase_AAA_core"/>
</dbReference>
<accession>C7N776</accession>
<dbReference type="Gene3D" id="1.10.8.60">
    <property type="match status" value="1"/>
</dbReference>
<dbReference type="InterPro" id="IPR050773">
    <property type="entry name" value="CbxX/CfxQ_RuBisCO_ESX"/>
</dbReference>
<evidence type="ECO:0000256" key="3">
    <source>
        <dbReference type="ARBA" id="ARBA00022840"/>
    </source>
</evidence>
<gene>
    <name evidence="5" type="ordered locus">Shel_17420</name>
</gene>
<proteinExistence type="inferred from homology"/>
<dbReference type="eggNOG" id="COG0464">
    <property type="taxonomic scope" value="Bacteria"/>
</dbReference>
<keyword evidence="2" id="KW-0547">Nucleotide-binding</keyword>
<dbReference type="HOGENOM" id="CLU_008749_4_2_11"/>
<dbReference type="Gene3D" id="3.40.50.300">
    <property type="entry name" value="P-loop containing nucleotide triphosphate hydrolases"/>
    <property type="match status" value="1"/>
</dbReference>
<feature type="domain" description="AAA+ ATPase" evidence="4">
    <location>
        <begin position="239"/>
        <end position="378"/>
    </location>
</feature>
<dbReference type="FunFam" id="3.40.50.300:FF:000216">
    <property type="entry name" value="Type VII secretion ATPase EccA"/>
    <property type="match status" value="1"/>
</dbReference>
<dbReference type="Proteomes" id="UP000002026">
    <property type="component" value="Chromosome"/>
</dbReference>
<comment type="similarity">
    <text evidence="1">Belongs to the CbxX/CfxQ family.</text>
</comment>
<dbReference type="PANTHER" id="PTHR43392:SF2">
    <property type="entry name" value="AAA-TYPE ATPASE FAMILY PROTEIN _ ANKYRIN REPEAT FAMILY PROTEIN"/>
    <property type="match status" value="1"/>
</dbReference>
<evidence type="ECO:0000256" key="2">
    <source>
        <dbReference type="ARBA" id="ARBA00022741"/>
    </source>
</evidence>
<dbReference type="InterPro" id="IPR003593">
    <property type="entry name" value="AAA+_ATPase"/>
</dbReference>
<name>C7N776_SLAHD</name>
<dbReference type="PRINTS" id="PR00819">
    <property type="entry name" value="CBXCFQXSUPER"/>
</dbReference>
<protein>
    <submittedName>
        <fullName evidence="5">AAA+ family ATPase</fullName>
    </submittedName>
</protein>
<reference evidence="5 6" key="1">
    <citation type="journal article" date="2009" name="Stand. Genomic Sci.">
        <title>Complete genome sequence of Slackia heliotrinireducens type strain (RHS 1).</title>
        <authorList>
            <person name="Pukall R."/>
            <person name="Lapidus A."/>
            <person name="Nolan M."/>
            <person name="Copeland A."/>
            <person name="Glavina Del Rio T."/>
            <person name="Lucas S."/>
            <person name="Chen F."/>
            <person name="Tice H."/>
            <person name="Cheng J.F."/>
            <person name="Chertkov O."/>
            <person name="Bruce D."/>
            <person name="Goodwin L."/>
            <person name="Kuske C."/>
            <person name="Brettin T."/>
            <person name="Detter J.C."/>
            <person name="Han C."/>
            <person name="Pitluck S."/>
            <person name="Pati A."/>
            <person name="Mavrommatis K."/>
            <person name="Ivanova N."/>
            <person name="Ovchinnikova G."/>
            <person name="Chen A."/>
            <person name="Palaniappan K."/>
            <person name="Schneider S."/>
            <person name="Rohde M."/>
            <person name="Chain P."/>
            <person name="D'haeseleer P."/>
            <person name="Goker M."/>
            <person name="Bristow J."/>
            <person name="Eisen J.A."/>
            <person name="Markowitz V."/>
            <person name="Kyrpides N.C."/>
            <person name="Klenk H.P."/>
            <person name="Hugenholtz P."/>
        </authorList>
    </citation>
    <scope>NUCLEOTIDE SEQUENCE [LARGE SCALE GENOMIC DNA]</scope>
    <source>
        <strain evidence="6">ATCC 29202 / DSM 20476 / NCTC 11029 / RHS 1</strain>
    </source>
</reference>
<keyword evidence="6" id="KW-1185">Reference proteome</keyword>
<dbReference type="InterPro" id="IPR041627">
    <property type="entry name" value="AAA_lid_6"/>
</dbReference>
<dbReference type="InterPro" id="IPR000641">
    <property type="entry name" value="CbxX/CfxQ"/>
</dbReference>
<dbReference type="PRINTS" id="PR00820">
    <property type="entry name" value="CBXXCFQX"/>
</dbReference>
<dbReference type="AlphaFoldDB" id="C7N776"/>
<dbReference type="PANTHER" id="PTHR43392">
    <property type="entry name" value="AAA-TYPE ATPASE FAMILY PROTEIN / ANKYRIN REPEAT FAMILY PROTEIN"/>
    <property type="match status" value="1"/>
</dbReference>
<evidence type="ECO:0000313" key="5">
    <source>
        <dbReference type="EMBL" id="ACV22761.1"/>
    </source>
</evidence>
<dbReference type="STRING" id="471855.Shel_17420"/>